<protein>
    <submittedName>
        <fullName evidence="2">GPW/gp25 family protein</fullName>
    </submittedName>
</protein>
<reference evidence="2 3" key="1">
    <citation type="submission" date="2023-12" db="EMBL/GenBank/DDBJ databases">
        <title>Amycolatopsis sp. V23-08.</title>
        <authorList>
            <person name="Somphong A."/>
        </authorList>
    </citation>
    <scope>NUCLEOTIDE SEQUENCE [LARGE SCALE GENOMIC DNA]</scope>
    <source>
        <strain evidence="2 3">V23-08</strain>
    </source>
</reference>
<name>A0ABU5RH82_9PSEU</name>
<dbReference type="Gene3D" id="3.10.450.40">
    <property type="match status" value="1"/>
</dbReference>
<gene>
    <name evidence="2" type="ORF">VA596_37160</name>
</gene>
<evidence type="ECO:0000313" key="2">
    <source>
        <dbReference type="EMBL" id="MEA5365210.1"/>
    </source>
</evidence>
<sequence>MRTDFVGRGWSFPLDVDTGGRIAMAGGAAKLEQAMRIVLGTHPGERPFRPEFGCPLRDYVFSGAGADVLAAIAGEVRRSLRRWEPRVVPADIQVFPHPDDESVLLIDIAYVVKGENDPRNLVFPFYTIPENGSD</sequence>
<accession>A0ABU5RH82</accession>
<organism evidence="2 3">
    <name type="scientific">Amycolatopsis heterodermiae</name>
    <dbReference type="NCBI Taxonomy" id="3110235"/>
    <lineage>
        <taxon>Bacteria</taxon>
        <taxon>Bacillati</taxon>
        <taxon>Actinomycetota</taxon>
        <taxon>Actinomycetes</taxon>
        <taxon>Pseudonocardiales</taxon>
        <taxon>Pseudonocardiaceae</taxon>
        <taxon>Amycolatopsis</taxon>
    </lineage>
</organism>
<feature type="domain" description="IraD/Gp25-like" evidence="1">
    <location>
        <begin position="28"/>
        <end position="116"/>
    </location>
</feature>
<dbReference type="EMBL" id="JAYFSI010000011">
    <property type="protein sequence ID" value="MEA5365210.1"/>
    <property type="molecule type" value="Genomic_DNA"/>
</dbReference>
<dbReference type="Pfam" id="PF04965">
    <property type="entry name" value="GPW_gp25"/>
    <property type="match status" value="1"/>
</dbReference>
<comment type="caution">
    <text evidence="2">The sequence shown here is derived from an EMBL/GenBank/DDBJ whole genome shotgun (WGS) entry which is preliminary data.</text>
</comment>
<dbReference type="RefSeq" id="WP_323333550.1">
    <property type="nucleotide sequence ID" value="NZ_JAYFSI010000011.1"/>
</dbReference>
<evidence type="ECO:0000259" key="1">
    <source>
        <dbReference type="Pfam" id="PF04965"/>
    </source>
</evidence>
<dbReference type="InterPro" id="IPR007048">
    <property type="entry name" value="IraD/Gp25-like"/>
</dbReference>
<dbReference type="SUPFAM" id="SSF160719">
    <property type="entry name" value="gpW/gp25-like"/>
    <property type="match status" value="1"/>
</dbReference>
<evidence type="ECO:0000313" key="3">
    <source>
        <dbReference type="Proteomes" id="UP001304298"/>
    </source>
</evidence>
<keyword evidence="3" id="KW-1185">Reference proteome</keyword>
<proteinExistence type="predicted"/>
<dbReference type="Proteomes" id="UP001304298">
    <property type="component" value="Unassembled WGS sequence"/>
</dbReference>